<reference evidence="2" key="1">
    <citation type="journal article" date="2017" name="Front. Plant Sci.">
        <title>Climate Clever Clovers: New Paradigm to Reduce the Environmental Footprint of Ruminants by Breeding Low Methanogenic Forages Utilizing Haplotype Variation.</title>
        <authorList>
            <person name="Kaur P."/>
            <person name="Appels R."/>
            <person name="Bayer P.E."/>
            <person name="Keeble-Gagnere G."/>
            <person name="Wang J."/>
            <person name="Hirakawa H."/>
            <person name="Shirasawa K."/>
            <person name="Vercoe P."/>
            <person name="Stefanova K."/>
            <person name="Durmic Z."/>
            <person name="Nichols P."/>
            <person name="Revell C."/>
            <person name="Isobe S.N."/>
            <person name="Edwards D."/>
            <person name="Erskine W."/>
        </authorList>
    </citation>
    <scope>NUCLEOTIDE SEQUENCE [LARGE SCALE GENOMIC DNA]</scope>
    <source>
        <strain evidence="2">cv. Daliak</strain>
    </source>
</reference>
<keyword evidence="2" id="KW-1185">Reference proteome</keyword>
<organism evidence="1 2">
    <name type="scientific">Trifolium subterraneum</name>
    <name type="common">Subterranean clover</name>
    <dbReference type="NCBI Taxonomy" id="3900"/>
    <lineage>
        <taxon>Eukaryota</taxon>
        <taxon>Viridiplantae</taxon>
        <taxon>Streptophyta</taxon>
        <taxon>Embryophyta</taxon>
        <taxon>Tracheophyta</taxon>
        <taxon>Spermatophyta</taxon>
        <taxon>Magnoliopsida</taxon>
        <taxon>eudicotyledons</taxon>
        <taxon>Gunneridae</taxon>
        <taxon>Pentapetalae</taxon>
        <taxon>rosids</taxon>
        <taxon>fabids</taxon>
        <taxon>Fabales</taxon>
        <taxon>Fabaceae</taxon>
        <taxon>Papilionoideae</taxon>
        <taxon>50 kb inversion clade</taxon>
        <taxon>NPAAA clade</taxon>
        <taxon>Hologalegina</taxon>
        <taxon>IRL clade</taxon>
        <taxon>Trifolieae</taxon>
        <taxon>Trifolium</taxon>
    </lineage>
</organism>
<accession>A0A2Z6NF40</accession>
<dbReference type="EMBL" id="DF973961">
    <property type="protein sequence ID" value="GAU43194.1"/>
    <property type="molecule type" value="Genomic_DNA"/>
</dbReference>
<proteinExistence type="predicted"/>
<sequence length="63" mass="7320">MTQEKHVRNVLMSKYSNEGVAGKRREHITAWASYIFCFTFSENLILVKHNWLQYPIPLPAPTG</sequence>
<dbReference type="AlphaFoldDB" id="A0A2Z6NF40"/>
<evidence type="ECO:0000313" key="1">
    <source>
        <dbReference type="EMBL" id="GAU43194.1"/>
    </source>
</evidence>
<protein>
    <submittedName>
        <fullName evidence="1">Uncharacterized protein</fullName>
    </submittedName>
</protein>
<dbReference type="Proteomes" id="UP000242715">
    <property type="component" value="Unassembled WGS sequence"/>
</dbReference>
<gene>
    <name evidence="1" type="ORF">TSUD_300810</name>
</gene>
<name>A0A2Z6NF40_TRISU</name>
<evidence type="ECO:0000313" key="2">
    <source>
        <dbReference type="Proteomes" id="UP000242715"/>
    </source>
</evidence>